<comment type="subcellular location">
    <subcellularLocation>
        <location evidence="1">Cytoplasm</location>
    </subcellularLocation>
</comment>
<dbReference type="SUPFAM" id="SSF46785">
    <property type="entry name" value="Winged helix' DNA-binding domain"/>
    <property type="match status" value="1"/>
</dbReference>
<dbReference type="GeneID" id="85013839"/>
<keyword evidence="9" id="KW-0238">DNA-binding</keyword>
<dbReference type="Proteomes" id="UP000522163">
    <property type="component" value="Unassembled WGS sequence"/>
</dbReference>
<name>A0A7W9W1C7_9FIRM</name>
<dbReference type="AlphaFoldDB" id="A0A7W9W1C7"/>
<keyword evidence="6 11" id="KW-0479">Metal-binding</keyword>
<keyword evidence="4" id="KW-0963">Cytoplasm</keyword>
<reference evidence="12 13" key="1">
    <citation type="submission" date="2020-08" db="EMBL/GenBank/DDBJ databases">
        <title>Genomic Encyclopedia of Type Strains, Phase IV (KMG-IV): sequencing the most valuable type-strain genomes for metagenomic binning, comparative biology and taxonomic classification.</title>
        <authorList>
            <person name="Goeker M."/>
        </authorList>
    </citation>
    <scope>NUCLEOTIDE SEQUENCE [LARGE SCALE GENOMIC DNA]</scope>
    <source>
        <strain evidence="12 13">DSM 17245</strain>
    </source>
</reference>
<comment type="caution">
    <text evidence="12">The sequence shown here is derived from an EMBL/GenBank/DDBJ whole genome shotgun (WGS) entry which is preliminary data.</text>
</comment>
<feature type="binding site" evidence="11">
    <location>
        <position position="136"/>
    </location>
    <ligand>
        <name>Zn(2+)</name>
        <dbReference type="ChEBI" id="CHEBI:29105"/>
    </ligand>
</feature>
<feature type="binding site" evidence="11">
    <location>
        <position position="93"/>
    </location>
    <ligand>
        <name>Zn(2+)</name>
        <dbReference type="ChEBI" id="CHEBI:29105"/>
    </ligand>
</feature>
<keyword evidence="10" id="KW-0804">Transcription</keyword>
<evidence type="ECO:0000256" key="8">
    <source>
        <dbReference type="ARBA" id="ARBA00023015"/>
    </source>
</evidence>
<dbReference type="GO" id="GO:0003700">
    <property type="term" value="F:DNA-binding transcription factor activity"/>
    <property type="evidence" value="ECO:0007669"/>
    <property type="project" value="InterPro"/>
</dbReference>
<dbReference type="GO" id="GO:0008270">
    <property type="term" value="F:zinc ion binding"/>
    <property type="evidence" value="ECO:0007669"/>
    <property type="project" value="TreeGrafter"/>
</dbReference>
<evidence type="ECO:0000256" key="10">
    <source>
        <dbReference type="ARBA" id="ARBA00023163"/>
    </source>
</evidence>
<keyword evidence="7 11" id="KW-0862">Zinc</keyword>
<evidence type="ECO:0000256" key="9">
    <source>
        <dbReference type="ARBA" id="ARBA00023125"/>
    </source>
</evidence>
<evidence type="ECO:0000256" key="11">
    <source>
        <dbReference type="PIRSR" id="PIRSR602481-1"/>
    </source>
</evidence>
<dbReference type="PANTHER" id="PTHR33202:SF2">
    <property type="entry name" value="FERRIC UPTAKE REGULATION PROTEIN"/>
    <property type="match status" value="1"/>
</dbReference>
<dbReference type="GO" id="GO:0045892">
    <property type="term" value="P:negative regulation of DNA-templated transcription"/>
    <property type="evidence" value="ECO:0007669"/>
    <property type="project" value="TreeGrafter"/>
</dbReference>
<organism evidence="12 13">
    <name type="scientific">Oribacterium sinus</name>
    <dbReference type="NCBI Taxonomy" id="237576"/>
    <lineage>
        <taxon>Bacteria</taxon>
        <taxon>Bacillati</taxon>
        <taxon>Bacillota</taxon>
        <taxon>Clostridia</taxon>
        <taxon>Lachnospirales</taxon>
        <taxon>Lachnospiraceae</taxon>
        <taxon>Oribacterium</taxon>
    </lineage>
</organism>
<evidence type="ECO:0000256" key="1">
    <source>
        <dbReference type="ARBA" id="ARBA00004496"/>
    </source>
</evidence>
<evidence type="ECO:0000313" key="12">
    <source>
        <dbReference type="EMBL" id="MBB6040308.1"/>
    </source>
</evidence>
<feature type="binding site" evidence="11">
    <location>
        <position position="133"/>
    </location>
    <ligand>
        <name>Zn(2+)</name>
        <dbReference type="ChEBI" id="CHEBI:29105"/>
    </ligand>
</feature>
<dbReference type="InterPro" id="IPR036388">
    <property type="entry name" value="WH-like_DNA-bd_sf"/>
</dbReference>
<protein>
    <submittedName>
        <fullName evidence="12">Fur family ferric uptake transcriptional regulator</fullName>
    </submittedName>
</protein>
<keyword evidence="5" id="KW-0678">Repressor</keyword>
<dbReference type="Gene3D" id="3.30.1490.190">
    <property type="match status" value="1"/>
</dbReference>
<evidence type="ECO:0000256" key="7">
    <source>
        <dbReference type="ARBA" id="ARBA00022833"/>
    </source>
</evidence>
<evidence type="ECO:0000256" key="5">
    <source>
        <dbReference type="ARBA" id="ARBA00022491"/>
    </source>
</evidence>
<comment type="cofactor">
    <cofactor evidence="11">
        <name>Zn(2+)</name>
        <dbReference type="ChEBI" id="CHEBI:29105"/>
    </cofactor>
    <text evidence="11">Binds 1 zinc ion per subunit.</text>
</comment>
<comment type="similarity">
    <text evidence="2">Belongs to the Fur family.</text>
</comment>
<dbReference type="RefSeq" id="WP_183681951.1">
    <property type="nucleotide sequence ID" value="NZ_JACHHH010000001.1"/>
</dbReference>
<gene>
    <name evidence="12" type="ORF">HNQ46_000269</name>
</gene>
<dbReference type="PANTHER" id="PTHR33202">
    <property type="entry name" value="ZINC UPTAKE REGULATION PROTEIN"/>
    <property type="match status" value="1"/>
</dbReference>
<sequence>MEKGKYKTQHKEELQKYLSNLEGEHFTVADLVIHFREEGRPIGTTTIYRQLERLCEEGLVNKYLIDQNSPACFEYVGERKEAFKEHLFFHCKCSRCGALIHLHCHELDFMMEHLLVHHGFHWNPKRTVFYGLCENCAREEENRP</sequence>
<dbReference type="InterPro" id="IPR002481">
    <property type="entry name" value="FUR"/>
</dbReference>
<dbReference type="InterPro" id="IPR036390">
    <property type="entry name" value="WH_DNA-bd_sf"/>
</dbReference>
<evidence type="ECO:0000256" key="4">
    <source>
        <dbReference type="ARBA" id="ARBA00022490"/>
    </source>
</evidence>
<dbReference type="Gene3D" id="1.10.10.10">
    <property type="entry name" value="Winged helix-like DNA-binding domain superfamily/Winged helix DNA-binding domain"/>
    <property type="match status" value="1"/>
</dbReference>
<dbReference type="GO" id="GO:1900376">
    <property type="term" value="P:regulation of secondary metabolite biosynthetic process"/>
    <property type="evidence" value="ECO:0007669"/>
    <property type="project" value="TreeGrafter"/>
</dbReference>
<dbReference type="GO" id="GO:0000976">
    <property type="term" value="F:transcription cis-regulatory region binding"/>
    <property type="evidence" value="ECO:0007669"/>
    <property type="project" value="TreeGrafter"/>
</dbReference>
<dbReference type="EMBL" id="JACHHH010000001">
    <property type="protein sequence ID" value="MBB6040308.1"/>
    <property type="molecule type" value="Genomic_DNA"/>
</dbReference>
<accession>A0A7W9W1C7</accession>
<evidence type="ECO:0000313" key="13">
    <source>
        <dbReference type="Proteomes" id="UP000522163"/>
    </source>
</evidence>
<feature type="binding site" evidence="11">
    <location>
        <position position="96"/>
    </location>
    <ligand>
        <name>Zn(2+)</name>
        <dbReference type="ChEBI" id="CHEBI:29105"/>
    </ligand>
</feature>
<evidence type="ECO:0000256" key="6">
    <source>
        <dbReference type="ARBA" id="ARBA00022723"/>
    </source>
</evidence>
<keyword evidence="8" id="KW-0805">Transcription regulation</keyword>
<proteinExistence type="inferred from homology"/>
<dbReference type="GO" id="GO:0005829">
    <property type="term" value="C:cytosol"/>
    <property type="evidence" value="ECO:0007669"/>
    <property type="project" value="TreeGrafter"/>
</dbReference>
<evidence type="ECO:0000256" key="2">
    <source>
        <dbReference type="ARBA" id="ARBA00007957"/>
    </source>
</evidence>
<comment type="subunit">
    <text evidence="3">Homodimer.</text>
</comment>
<dbReference type="Pfam" id="PF01475">
    <property type="entry name" value="FUR"/>
    <property type="match status" value="1"/>
</dbReference>
<evidence type="ECO:0000256" key="3">
    <source>
        <dbReference type="ARBA" id="ARBA00011738"/>
    </source>
</evidence>
<dbReference type="InterPro" id="IPR043135">
    <property type="entry name" value="Fur_C"/>
</dbReference>